<dbReference type="GO" id="GO:0070566">
    <property type="term" value="F:adenylyltransferase activity"/>
    <property type="evidence" value="ECO:0007669"/>
    <property type="project" value="TreeGrafter"/>
</dbReference>
<feature type="transmembrane region" description="Helical" evidence="3">
    <location>
        <begin position="575"/>
        <end position="597"/>
    </location>
</feature>
<proteinExistence type="inferred from homology"/>
<protein>
    <submittedName>
        <fullName evidence="5">Acyl-phosphate glycerol 3-phosphate acyltransferase</fullName>
    </submittedName>
</protein>
<dbReference type="SUPFAM" id="SSF69593">
    <property type="entry name" value="Glycerol-3-phosphate (1)-acyltransferase"/>
    <property type="match status" value="1"/>
</dbReference>
<reference evidence="5 6" key="1">
    <citation type="journal article" date="2016" name="Nat. Commun.">
        <title>Thousands of microbial genomes shed light on interconnected biogeochemical processes in an aquifer system.</title>
        <authorList>
            <person name="Anantharaman K."/>
            <person name="Brown C.T."/>
            <person name="Hug L.A."/>
            <person name="Sharon I."/>
            <person name="Castelle C.J."/>
            <person name="Probst A.J."/>
            <person name="Thomas B.C."/>
            <person name="Singh A."/>
            <person name="Wilkins M.J."/>
            <person name="Karaoz U."/>
            <person name="Brodie E.L."/>
            <person name="Williams K.H."/>
            <person name="Hubbard S.S."/>
            <person name="Banfield J.F."/>
        </authorList>
    </citation>
    <scope>NUCLEOTIDE SEQUENCE [LARGE SCALE GENOMIC DNA]</scope>
</reference>
<sequence>MRAHPARPHIYLIAETGEEEEISYAMLQRRADAVAAGLRKRDLLPGQTVAIMLPTGLEYFFAFYGVLRAGGIPVPIYPPARLSQIEEHLRRHARILANARAAMLITVAEAKPFARLLRLQVEGLRTVVTPAELLEAAAPAGQTAVQAQDIALLQYTSGSTGNPKGAILTHANLLANIRAMGEAIGANSSDVFVSWMPLYHDMGLIGAWLGSLYYAVPLAVMSPLTFLTRPERWLWAIHRHRATLSGAPNFGYELCLRRVQDRDLEGLDLSSWRTAFNGAEPVSPDTIARFHERFSRYGFRRETMYPVFGLAESSVGLAFPPLGRAPIIDCIQRESLMREGRAVPTSADDATALRFVACGQPLPGHQIRLIDSTGYEVSEREEGRLEFQGPSATSGYFRNPEETRRLFHDGWLDSGDLAYMAGGDVYITGRVKDVIIRAGRNIYPHELEEAIGNLPGMRKGCIAVFGSIDRATATEKLVVLAETRETEPDARERLQTAITALAVDLAGAAPDDVVLVSPHTVLKTSSGKVRRAASRELYERGRLTAPTRPAWQQILRLAWTGVTPQLRRAARAGGALLYALHAWTLFWILAPLVWLAVAALPRPAWSLAVIRAAAKLLRRLSGVSLHVHGLDKLPRGPCVIAANHASYLDGIILTAVLPGVFSFVAKREFTERLVARVFLQNIGTEFVERFELARGVEDARVVAHAARRGRTLVFFPEGTFTRTPGLLPFHMGAFVAAAEAGVPIVPVAIRGTRSILRSDHWFPRRGTISVVIGAPIQPEGSDWATAIKLRDAARLEILRHCGEPDLA</sequence>
<dbReference type="CDD" id="cd05931">
    <property type="entry name" value="FAAL"/>
    <property type="match status" value="1"/>
</dbReference>
<dbReference type="InterPro" id="IPR002123">
    <property type="entry name" value="Plipid/glycerol_acylTrfase"/>
</dbReference>
<keyword evidence="2" id="KW-0436">Ligase</keyword>
<dbReference type="SMART" id="SM00563">
    <property type="entry name" value="PlsC"/>
    <property type="match status" value="1"/>
</dbReference>
<dbReference type="InterPro" id="IPR045851">
    <property type="entry name" value="AMP-bd_C_sf"/>
</dbReference>
<evidence type="ECO:0000256" key="3">
    <source>
        <dbReference type="SAM" id="Phobius"/>
    </source>
</evidence>
<dbReference type="GO" id="GO:0005886">
    <property type="term" value="C:plasma membrane"/>
    <property type="evidence" value="ECO:0007669"/>
    <property type="project" value="TreeGrafter"/>
</dbReference>
<name>A0A1F6U508_9PROT</name>
<dbReference type="GO" id="GO:0071766">
    <property type="term" value="P:Actinobacterium-type cell wall biogenesis"/>
    <property type="evidence" value="ECO:0007669"/>
    <property type="project" value="UniProtKB-ARBA"/>
</dbReference>
<gene>
    <name evidence="5" type="ORF">A3A87_03585</name>
</gene>
<dbReference type="InterPro" id="IPR040097">
    <property type="entry name" value="FAAL/FAAC"/>
</dbReference>
<dbReference type="STRING" id="1817768.A3A87_03585"/>
<keyword evidence="3" id="KW-0472">Membrane</keyword>
<dbReference type="PROSITE" id="PS00455">
    <property type="entry name" value="AMP_BINDING"/>
    <property type="match status" value="1"/>
</dbReference>
<comment type="caution">
    <text evidence="5">The sequence shown here is derived from an EMBL/GenBank/DDBJ whole genome shotgun (WGS) entry which is preliminary data.</text>
</comment>
<dbReference type="PANTHER" id="PTHR22754:SF32">
    <property type="entry name" value="DISCO-INTERACTING PROTEIN 2"/>
    <property type="match status" value="1"/>
</dbReference>
<keyword evidence="5" id="KW-0808">Transferase</keyword>
<evidence type="ECO:0000313" key="6">
    <source>
        <dbReference type="Proteomes" id="UP000179037"/>
    </source>
</evidence>
<dbReference type="CDD" id="cd07989">
    <property type="entry name" value="LPLAT_AGPAT-like"/>
    <property type="match status" value="1"/>
</dbReference>
<keyword evidence="5" id="KW-0012">Acyltransferase</keyword>
<keyword evidence="3" id="KW-1133">Transmembrane helix</keyword>
<evidence type="ECO:0000313" key="5">
    <source>
        <dbReference type="EMBL" id="OGI52389.1"/>
    </source>
</evidence>
<feature type="domain" description="Phospholipid/glycerol acyltransferase" evidence="4">
    <location>
        <begin position="638"/>
        <end position="752"/>
    </location>
</feature>
<dbReference type="Gene3D" id="3.30.300.30">
    <property type="match status" value="1"/>
</dbReference>
<feature type="transmembrane region" description="Helical" evidence="3">
    <location>
        <begin position="205"/>
        <end position="227"/>
    </location>
</feature>
<keyword evidence="3" id="KW-0812">Transmembrane</keyword>
<dbReference type="InterPro" id="IPR042099">
    <property type="entry name" value="ANL_N_sf"/>
</dbReference>
<dbReference type="AlphaFoldDB" id="A0A1F6U508"/>
<accession>A0A1F6U508</accession>
<dbReference type="GO" id="GO:0016746">
    <property type="term" value="F:acyltransferase activity"/>
    <property type="evidence" value="ECO:0007669"/>
    <property type="project" value="UniProtKB-KW"/>
</dbReference>
<dbReference type="PANTHER" id="PTHR22754">
    <property type="entry name" value="DISCO-INTERACTING PROTEIN 2 DIP2 -RELATED"/>
    <property type="match status" value="1"/>
</dbReference>
<dbReference type="Pfam" id="PF01553">
    <property type="entry name" value="Acyltransferase"/>
    <property type="match status" value="1"/>
</dbReference>
<dbReference type="EMBL" id="MFTC01000017">
    <property type="protein sequence ID" value="OGI52389.1"/>
    <property type="molecule type" value="Genomic_DNA"/>
</dbReference>
<evidence type="ECO:0000256" key="2">
    <source>
        <dbReference type="ARBA" id="ARBA00022598"/>
    </source>
</evidence>
<dbReference type="Gene3D" id="3.40.50.12780">
    <property type="entry name" value="N-terminal domain of ligase-like"/>
    <property type="match status" value="1"/>
</dbReference>
<dbReference type="FunFam" id="3.40.50.12780:FF:000013">
    <property type="entry name" value="Long-chain-fatty-acid--AMP ligase FadD32"/>
    <property type="match status" value="1"/>
</dbReference>
<comment type="similarity">
    <text evidence="1">Belongs to the ATP-dependent AMP-binding enzyme family.</text>
</comment>
<dbReference type="InterPro" id="IPR000873">
    <property type="entry name" value="AMP-dep_synth/lig_dom"/>
</dbReference>
<evidence type="ECO:0000256" key="1">
    <source>
        <dbReference type="ARBA" id="ARBA00006432"/>
    </source>
</evidence>
<organism evidence="5 6">
    <name type="scientific">Candidatus Muproteobacteria bacterium RIFCSPLOWO2_01_FULL_60_18</name>
    <dbReference type="NCBI Taxonomy" id="1817768"/>
    <lineage>
        <taxon>Bacteria</taxon>
        <taxon>Pseudomonadati</taxon>
        <taxon>Pseudomonadota</taxon>
        <taxon>Candidatus Muproteobacteria</taxon>
    </lineage>
</organism>
<dbReference type="InterPro" id="IPR020845">
    <property type="entry name" value="AMP-binding_CS"/>
</dbReference>
<dbReference type="SUPFAM" id="SSF56801">
    <property type="entry name" value="Acetyl-CoA synthetase-like"/>
    <property type="match status" value="1"/>
</dbReference>
<dbReference type="GO" id="GO:0016874">
    <property type="term" value="F:ligase activity"/>
    <property type="evidence" value="ECO:0007669"/>
    <property type="project" value="UniProtKB-KW"/>
</dbReference>
<dbReference type="Pfam" id="PF00501">
    <property type="entry name" value="AMP-binding"/>
    <property type="match status" value="1"/>
</dbReference>
<dbReference type="GO" id="GO:0006633">
    <property type="term" value="P:fatty acid biosynthetic process"/>
    <property type="evidence" value="ECO:0007669"/>
    <property type="project" value="TreeGrafter"/>
</dbReference>
<evidence type="ECO:0000259" key="4">
    <source>
        <dbReference type="SMART" id="SM00563"/>
    </source>
</evidence>
<dbReference type="Proteomes" id="UP000179037">
    <property type="component" value="Unassembled WGS sequence"/>
</dbReference>